<sequence length="55" mass="6109">MTEDGLGQLLALTQRWLPGAVPTIENMGTAKWLEDEYFKRLEFAVANGISHAFNG</sequence>
<evidence type="ECO:0000313" key="2">
    <source>
        <dbReference type="Proteomes" id="UP000277236"/>
    </source>
</evidence>
<accession>A0A3M4M692</accession>
<dbReference type="AlphaFoldDB" id="A0A3M4M692"/>
<evidence type="ECO:0000313" key="1">
    <source>
        <dbReference type="EMBL" id="RMQ48794.1"/>
    </source>
</evidence>
<name>A0A3M4M692_PSECI</name>
<reference evidence="1 2" key="1">
    <citation type="submission" date="2018-08" db="EMBL/GenBank/DDBJ databases">
        <title>Recombination of ecologically and evolutionarily significant loci maintains genetic cohesion in the Pseudomonas syringae species complex.</title>
        <authorList>
            <person name="Dillon M."/>
            <person name="Thakur S."/>
            <person name="Almeida R.N.D."/>
            <person name="Weir B.S."/>
            <person name="Guttman D.S."/>
        </authorList>
    </citation>
    <scope>NUCLEOTIDE SEQUENCE [LARGE SCALE GENOMIC DNA]</scope>
    <source>
        <strain evidence="1 2">ICMP 3353</strain>
    </source>
</reference>
<gene>
    <name evidence="1" type="ORF">ALQ04_100219</name>
</gene>
<dbReference type="Pfam" id="PF21830">
    <property type="entry name" value="DUF6890"/>
    <property type="match status" value="1"/>
</dbReference>
<dbReference type="InterPro" id="IPR054184">
    <property type="entry name" value="DUF6890"/>
</dbReference>
<dbReference type="EMBL" id="RBRE01000025">
    <property type="protein sequence ID" value="RMQ48794.1"/>
    <property type="molecule type" value="Genomic_DNA"/>
</dbReference>
<organism evidence="1 2">
    <name type="scientific">Pseudomonas cichorii</name>
    <dbReference type="NCBI Taxonomy" id="36746"/>
    <lineage>
        <taxon>Bacteria</taxon>
        <taxon>Pseudomonadati</taxon>
        <taxon>Pseudomonadota</taxon>
        <taxon>Gammaproteobacteria</taxon>
        <taxon>Pseudomonadales</taxon>
        <taxon>Pseudomonadaceae</taxon>
        <taxon>Pseudomonas</taxon>
    </lineage>
</organism>
<protein>
    <submittedName>
        <fullName evidence="1">Uncharacterized protein</fullName>
    </submittedName>
</protein>
<proteinExistence type="predicted"/>
<comment type="caution">
    <text evidence="1">The sequence shown here is derived from an EMBL/GenBank/DDBJ whole genome shotgun (WGS) entry which is preliminary data.</text>
</comment>
<dbReference type="Proteomes" id="UP000277236">
    <property type="component" value="Unassembled WGS sequence"/>
</dbReference>